<evidence type="ECO:0000313" key="4">
    <source>
        <dbReference type="Proteomes" id="UP001243717"/>
    </source>
</evidence>
<evidence type="ECO:0000313" key="3">
    <source>
        <dbReference type="EMBL" id="MDQ8195177.1"/>
    </source>
</evidence>
<feature type="transmembrane region" description="Helical" evidence="1">
    <location>
        <begin position="266"/>
        <end position="286"/>
    </location>
</feature>
<feature type="transmembrane region" description="Helical" evidence="1">
    <location>
        <begin position="51"/>
        <end position="79"/>
    </location>
</feature>
<keyword evidence="3" id="KW-0482">Metalloprotease</keyword>
<keyword evidence="1" id="KW-0472">Membrane</keyword>
<sequence>MPPESQVDAPLILASLIILGILGCSLTLWIRHIQKPRDTINESPGIPAWSIGWVNFGIFICAMVIAVFMAQNIGVALFFEASSEGEAPRELTPWIAVLAVLLLQLPMLATFYGARRFYPGHYASELNVSTLSAVTALRQALPYFLMYLPVIWIVTLLWTSLLNALEAAGAIESFAPQELITLFQAGGSPLAIGILVIMAIVLAPIVEEIIFRGCIYRFLKSQTTRLPAQILSSCIFSMMHANLMSFVPLVIVGIVLARLYEKSGNLMVSISFHAFFNAFSLCMLFITSMSQAIPQ</sequence>
<keyword evidence="1" id="KW-1133">Transmembrane helix</keyword>
<feature type="transmembrane region" description="Helical" evidence="1">
    <location>
        <begin position="185"/>
        <end position="206"/>
    </location>
</feature>
<dbReference type="Pfam" id="PF02517">
    <property type="entry name" value="Rce1-like"/>
    <property type="match status" value="1"/>
</dbReference>
<comment type="caution">
    <text evidence="3">The sequence shown here is derived from an EMBL/GenBank/DDBJ whole genome shotgun (WGS) entry which is preliminary data.</text>
</comment>
<keyword evidence="3" id="KW-0378">Hydrolase</keyword>
<accession>A0ABU1AK35</accession>
<dbReference type="GO" id="GO:0008237">
    <property type="term" value="F:metallopeptidase activity"/>
    <property type="evidence" value="ECO:0007669"/>
    <property type="project" value="UniProtKB-KW"/>
</dbReference>
<organism evidence="3 4">
    <name type="scientific">Thalassobacterium sedimentorum</name>
    <dbReference type="NCBI Taxonomy" id="3041258"/>
    <lineage>
        <taxon>Bacteria</taxon>
        <taxon>Pseudomonadati</taxon>
        <taxon>Verrucomicrobiota</taxon>
        <taxon>Opitutia</taxon>
        <taxon>Puniceicoccales</taxon>
        <taxon>Coraliomargaritaceae</taxon>
        <taxon>Thalassobacterium</taxon>
    </lineage>
</organism>
<feature type="transmembrane region" description="Helical" evidence="1">
    <location>
        <begin position="91"/>
        <end position="114"/>
    </location>
</feature>
<dbReference type="EMBL" id="JARXIC010000020">
    <property type="protein sequence ID" value="MDQ8195177.1"/>
    <property type="molecule type" value="Genomic_DNA"/>
</dbReference>
<feature type="transmembrane region" description="Helical" evidence="1">
    <location>
        <begin position="227"/>
        <end position="260"/>
    </location>
</feature>
<keyword evidence="4" id="KW-1185">Reference proteome</keyword>
<reference evidence="3 4" key="1">
    <citation type="submission" date="2023-04" db="EMBL/GenBank/DDBJ databases">
        <title>A novel bacteria isolated from coastal sediment.</title>
        <authorList>
            <person name="Liu X.-J."/>
            <person name="Du Z.-J."/>
        </authorList>
    </citation>
    <scope>NUCLEOTIDE SEQUENCE [LARGE SCALE GENOMIC DNA]</scope>
    <source>
        <strain evidence="3 4">SDUM461004</strain>
    </source>
</reference>
<feature type="domain" description="CAAX prenyl protease 2/Lysostaphin resistance protein A-like" evidence="2">
    <location>
        <begin position="194"/>
        <end position="279"/>
    </location>
</feature>
<feature type="transmembrane region" description="Helical" evidence="1">
    <location>
        <begin position="12"/>
        <end position="30"/>
    </location>
</feature>
<dbReference type="Proteomes" id="UP001243717">
    <property type="component" value="Unassembled WGS sequence"/>
</dbReference>
<evidence type="ECO:0000259" key="2">
    <source>
        <dbReference type="Pfam" id="PF02517"/>
    </source>
</evidence>
<dbReference type="EC" id="3.4.-.-" evidence="3"/>
<protein>
    <submittedName>
        <fullName evidence="3">CPBP family intramembrane metalloprotease</fullName>
        <ecNumber evidence="3">3.4.-.-</ecNumber>
    </submittedName>
</protein>
<dbReference type="PANTHER" id="PTHR43592:SF15">
    <property type="entry name" value="CAAX AMINO TERMINAL PROTEASE FAMILY PROTEIN"/>
    <property type="match status" value="1"/>
</dbReference>
<name>A0ABU1AK35_9BACT</name>
<feature type="transmembrane region" description="Helical" evidence="1">
    <location>
        <begin position="144"/>
        <end position="165"/>
    </location>
</feature>
<dbReference type="PANTHER" id="PTHR43592">
    <property type="entry name" value="CAAX AMINO TERMINAL PROTEASE"/>
    <property type="match status" value="1"/>
</dbReference>
<proteinExistence type="predicted"/>
<evidence type="ECO:0000256" key="1">
    <source>
        <dbReference type="SAM" id="Phobius"/>
    </source>
</evidence>
<gene>
    <name evidence="3" type="ORF">QEH59_12125</name>
</gene>
<keyword evidence="1" id="KW-0812">Transmembrane</keyword>
<dbReference type="RefSeq" id="WP_308985636.1">
    <property type="nucleotide sequence ID" value="NZ_JARXIC010000020.1"/>
</dbReference>
<keyword evidence="3" id="KW-0645">Protease</keyword>
<dbReference type="InterPro" id="IPR003675">
    <property type="entry name" value="Rce1/LyrA-like_dom"/>
</dbReference>